<evidence type="ECO:0000313" key="2">
    <source>
        <dbReference type="Proteomes" id="UP000028999"/>
    </source>
</evidence>
<reference evidence="1 2" key="1">
    <citation type="journal article" date="2014" name="Science">
        <title>Plant genetics. Early allopolyploid evolution in the post-Neolithic Brassica napus oilseed genome.</title>
        <authorList>
            <person name="Chalhoub B."/>
            <person name="Denoeud F."/>
            <person name="Liu S."/>
            <person name="Parkin I.A."/>
            <person name="Tang H."/>
            <person name="Wang X."/>
            <person name="Chiquet J."/>
            <person name="Belcram H."/>
            <person name="Tong C."/>
            <person name="Samans B."/>
            <person name="Correa M."/>
            <person name="Da Silva C."/>
            <person name="Just J."/>
            <person name="Falentin C."/>
            <person name="Koh C.S."/>
            <person name="Le Clainche I."/>
            <person name="Bernard M."/>
            <person name="Bento P."/>
            <person name="Noel B."/>
            <person name="Labadie K."/>
            <person name="Alberti A."/>
            <person name="Charles M."/>
            <person name="Arnaud D."/>
            <person name="Guo H."/>
            <person name="Daviaud C."/>
            <person name="Alamery S."/>
            <person name="Jabbari K."/>
            <person name="Zhao M."/>
            <person name="Edger P.P."/>
            <person name="Chelaifa H."/>
            <person name="Tack D."/>
            <person name="Lassalle G."/>
            <person name="Mestiri I."/>
            <person name="Schnel N."/>
            <person name="Le Paslier M.C."/>
            <person name="Fan G."/>
            <person name="Renault V."/>
            <person name="Bayer P.E."/>
            <person name="Golicz A.A."/>
            <person name="Manoli S."/>
            <person name="Lee T.H."/>
            <person name="Thi V.H."/>
            <person name="Chalabi S."/>
            <person name="Hu Q."/>
            <person name="Fan C."/>
            <person name="Tollenaere R."/>
            <person name="Lu Y."/>
            <person name="Battail C."/>
            <person name="Shen J."/>
            <person name="Sidebottom C.H."/>
            <person name="Wang X."/>
            <person name="Canaguier A."/>
            <person name="Chauveau A."/>
            <person name="Berard A."/>
            <person name="Deniot G."/>
            <person name="Guan M."/>
            <person name="Liu Z."/>
            <person name="Sun F."/>
            <person name="Lim Y.P."/>
            <person name="Lyons E."/>
            <person name="Town C.D."/>
            <person name="Bancroft I."/>
            <person name="Wang X."/>
            <person name="Meng J."/>
            <person name="Ma J."/>
            <person name="Pires J.C."/>
            <person name="King G.J."/>
            <person name="Brunel D."/>
            <person name="Delourme R."/>
            <person name="Renard M."/>
            <person name="Aury J.M."/>
            <person name="Adams K.L."/>
            <person name="Batley J."/>
            <person name="Snowdon R.J."/>
            <person name="Tost J."/>
            <person name="Edwards D."/>
            <person name="Zhou Y."/>
            <person name="Hua W."/>
            <person name="Sharpe A.G."/>
            <person name="Paterson A.H."/>
            <person name="Guan C."/>
            <person name="Wincker P."/>
        </authorList>
    </citation>
    <scope>NUCLEOTIDE SEQUENCE [LARGE SCALE GENOMIC DNA]</scope>
    <source>
        <strain evidence="2">cv. Darmor-bzh</strain>
    </source>
</reference>
<accession>A0A078G7K7</accession>
<evidence type="ECO:0000313" key="1">
    <source>
        <dbReference type="EMBL" id="CDY20573.1"/>
    </source>
</evidence>
<sequence>MKAFTPRRQKSRVRAS</sequence>
<proteinExistence type="predicted"/>
<dbReference type="PaxDb" id="3708-A0A078G7K7"/>
<gene>
    <name evidence="1" type="primary">BnaC07g12400D</name>
    <name evidence="1" type="ORF">GSBRNA2T00012730001</name>
</gene>
<protein>
    <submittedName>
        <fullName evidence="1">BnaC07g12400D protein</fullName>
    </submittedName>
</protein>
<keyword evidence="2" id="KW-1185">Reference proteome</keyword>
<name>A0A078G7K7_BRANA</name>
<dbReference type="EMBL" id="LK032109">
    <property type="protein sequence ID" value="CDY20573.1"/>
    <property type="molecule type" value="Genomic_DNA"/>
</dbReference>
<organism evidence="1 2">
    <name type="scientific">Brassica napus</name>
    <name type="common">Rape</name>
    <dbReference type="NCBI Taxonomy" id="3708"/>
    <lineage>
        <taxon>Eukaryota</taxon>
        <taxon>Viridiplantae</taxon>
        <taxon>Streptophyta</taxon>
        <taxon>Embryophyta</taxon>
        <taxon>Tracheophyta</taxon>
        <taxon>Spermatophyta</taxon>
        <taxon>Magnoliopsida</taxon>
        <taxon>eudicotyledons</taxon>
        <taxon>Gunneridae</taxon>
        <taxon>Pentapetalae</taxon>
        <taxon>rosids</taxon>
        <taxon>malvids</taxon>
        <taxon>Brassicales</taxon>
        <taxon>Brassicaceae</taxon>
        <taxon>Brassiceae</taxon>
        <taxon>Brassica</taxon>
    </lineage>
</organism>
<dbReference type="Proteomes" id="UP000028999">
    <property type="component" value="Unassembled WGS sequence"/>
</dbReference>
<dbReference type="AlphaFoldDB" id="A0A078G7K7"/>